<evidence type="ECO:0000259" key="1">
    <source>
        <dbReference type="PROSITE" id="PS51462"/>
    </source>
</evidence>
<organism evidence="2 3">
    <name type="scientific">Marinomonas transparens</name>
    <dbReference type="NCBI Taxonomy" id="2795388"/>
    <lineage>
        <taxon>Bacteria</taxon>
        <taxon>Pseudomonadati</taxon>
        <taxon>Pseudomonadota</taxon>
        <taxon>Gammaproteobacteria</taxon>
        <taxon>Oceanospirillales</taxon>
        <taxon>Oceanospirillaceae</taxon>
        <taxon>Marinomonas</taxon>
    </lineage>
</organism>
<dbReference type="Gene3D" id="1.10.10.10">
    <property type="entry name" value="Winged helix-like DNA-binding domain superfamily/Winged helix DNA-binding domain"/>
    <property type="match status" value="1"/>
</dbReference>
<dbReference type="GO" id="GO:0016787">
    <property type="term" value="F:hydrolase activity"/>
    <property type="evidence" value="ECO:0007669"/>
    <property type="project" value="UniProtKB-KW"/>
</dbReference>
<keyword evidence="2" id="KW-0378">Hydrolase</keyword>
<protein>
    <submittedName>
        <fullName evidence="2">NUDIX hydrolase</fullName>
    </submittedName>
</protein>
<evidence type="ECO:0000313" key="3">
    <source>
        <dbReference type="Proteomes" id="UP000628710"/>
    </source>
</evidence>
<evidence type="ECO:0000313" key="2">
    <source>
        <dbReference type="EMBL" id="MBJ7539726.1"/>
    </source>
</evidence>
<dbReference type="PANTHER" id="PTHR43736">
    <property type="entry name" value="ADP-RIBOSE PYROPHOSPHATASE"/>
    <property type="match status" value="1"/>
</dbReference>
<gene>
    <name evidence="2" type="ORF">I8J31_18780</name>
</gene>
<dbReference type="PROSITE" id="PS51462">
    <property type="entry name" value="NUDIX"/>
    <property type="match status" value="1"/>
</dbReference>
<dbReference type="InterPro" id="IPR036388">
    <property type="entry name" value="WH-like_DNA-bd_sf"/>
</dbReference>
<dbReference type="AlphaFoldDB" id="A0A934N855"/>
<dbReference type="Gene3D" id="3.90.79.10">
    <property type="entry name" value="Nucleoside Triphosphate Pyrophosphohydrolase"/>
    <property type="match status" value="1"/>
</dbReference>
<comment type="caution">
    <text evidence="2">The sequence shown here is derived from an EMBL/GenBank/DDBJ whole genome shotgun (WGS) entry which is preliminary data.</text>
</comment>
<accession>A0A934N855</accession>
<dbReference type="RefSeq" id="WP_199470120.1">
    <property type="nucleotide sequence ID" value="NZ_JAEMNX010000030.1"/>
</dbReference>
<dbReference type="CDD" id="cd18873">
    <property type="entry name" value="NUDIX_NadM_like"/>
    <property type="match status" value="1"/>
</dbReference>
<dbReference type="PANTHER" id="PTHR43736:SF4">
    <property type="entry name" value="SLR1690 PROTEIN"/>
    <property type="match status" value="1"/>
</dbReference>
<proteinExistence type="predicted"/>
<dbReference type="Pfam" id="PF21906">
    <property type="entry name" value="WHD_NrtR"/>
    <property type="match status" value="1"/>
</dbReference>
<dbReference type="InterPro" id="IPR054105">
    <property type="entry name" value="WHD_NrtR"/>
</dbReference>
<reference evidence="2" key="1">
    <citation type="submission" date="2020-12" db="EMBL/GenBank/DDBJ databases">
        <title>Marinomonas arctica sp. nov., a psychrotolerant bacterium isolated from the Arctic.</title>
        <authorList>
            <person name="Zhang Y."/>
        </authorList>
    </citation>
    <scope>NUCLEOTIDE SEQUENCE</scope>
    <source>
        <strain evidence="2">C1424</strain>
    </source>
</reference>
<dbReference type="SUPFAM" id="SSF46785">
    <property type="entry name" value="Winged helix' DNA-binding domain"/>
    <property type="match status" value="1"/>
</dbReference>
<sequence length="236" mass="27101">MTEEEFLKQYNIHDFDVPLCTVDIAIFSLINNELHTLMVLREEHPFKDKWALPGGFIHLGEDDSTESAAHRTLRQKTGMKSAYLEQVKTVSSPKRDPRGWSLTVLYFALVDINQVKRVDTDKKSTWMPLSDLKQHGLAFDHNELIHTATKRLHAKATYTALPIELMPTEFTLTELQHVFEMILGRNLQAKAFRNRVLSANMVTETGNSKISGKRPAKLFKSTGVNREMFFNRPLME</sequence>
<feature type="domain" description="Nudix hydrolase" evidence="1">
    <location>
        <begin position="17"/>
        <end position="152"/>
    </location>
</feature>
<dbReference type="InterPro" id="IPR000086">
    <property type="entry name" value="NUDIX_hydrolase_dom"/>
</dbReference>
<dbReference type="Proteomes" id="UP000628710">
    <property type="component" value="Unassembled WGS sequence"/>
</dbReference>
<dbReference type="InterPro" id="IPR036390">
    <property type="entry name" value="WH_DNA-bd_sf"/>
</dbReference>
<dbReference type="SUPFAM" id="SSF55811">
    <property type="entry name" value="Nudix"/>
    <property type="match status" value="1"/>
</dbReference>
<dbReference type="Pfam" id="PF00293">
    <property type="entry name" value="NUDIX"/>
    <property type="match status" value="1"/>
</dbReference>
<keyword evidence="3" id="KW-1185">Reference proteome</keyword>
<name>A0A934N855_9GAMM</name>
<dbReference type="EMBL" id="JAEMNX010000030">
    <property type="protein sequence ID" value="MBJ7539726.1"/>
    <property type="molecule type" value="Genomic_DNA"/>
</dbReference>
<dbReference type="InterPro" id="IPR015797">
    <property type="entry name" value="NUDIX_hydrolase-like_dom_sf"/>
</dbReference>